<evidence type="ECO:0000313" key="3">
    <source>
        <dbReference type="Proteomes" id="UP001165083"/>
    </source>
</evidence>
<accession>A0A9W6U476</accession>
<gene>
    <name evidence="2" type="ORF">Plil01_001060400</name>
</gene>
<name>A0A9W6U476_9STRA</name>
<evidence type="ECO:0000256" key="1">
    <source>
        <dbReference type="SAM" id="MobiDB-lite"/>
    </source>
</evidence>
<dbReference type="EMBL" id="BSXW01000563">
    <property type="protein sequence ID" value="GMF25652.1"/>
    <property type="molecule type" value="Genomic_DNA"/>
</dbReference>
<reference evidence="2" key="1">
    <citation type="submission" date="2023-04" db="EMBL/GenBank/DDBJ databases">
        <title>Phytophthora lilii NBRC 32176.</title>
        <authorList>
            <person name="Ichikawa N."/>
            <person name="Sato H."/>
            <person name="Tonouchi N."/>
        </authorList>
    </citation>
    <scope>NUCLEOTIDE SEQUENCE</scope>
    <source>
        <strain evidence="2">NBRC 32176</strain>
    </source>
</reference>
<organism evidence="2 3">
    <name type="scientific">Phytophthora lilii</name>
    <dbReference type="NCBI Taxonomy" id="2077276"/>
    <lineage>
        <taxon>Eukaryota</taxon>
        <taxon>Sar</taxon>
        <taxon>Stramenopiles</taxon>
        <taxon>Oomycota</taxon>
        <taxon>Peronosporomycetes</taxon>
        <taxon>Peronosporales</taxon>
        <taxon>Peronosporaceae</taxon>
        <taxon>Phytophthora</taxon>
    </lineage>
</organism>
<dbReference type="AlphaFoldDB" id="A0A9W6U476"/>
<keyword evidence="3" id="KW-1185">Reference proteome</keyword>
<sequence length="138" mass="15509">MIYSRQRENANGDIEQAFSAMVRRRLVQRANGEWKLAFPTYASDDELTSKTKVSSAKSISKSKSSQKIGGETLRLQTPHRQNRINNKRAEDLSNCSKLRLLPCSQAEVESTTRNESSTNNNTLLSISKSAGTLQRMCR</sequence>
<dbReference type="Proteomes" id="UP001165083">
    <property type="component" value="Unassembled WGS sequence"/>
</dbReference>
<evidence type="ECO:0000313" key="2">
    <source>
        <dbReference type="EMBL" id="GMF25652.1"/>
    </source>
</evidence>
<protein>
    <submittedName>
        <fullName evidence="2">Unnamed protein product</fullName>
    </submittedName>
</protein>
<feature type="region of interest" description="Disordered" evidence="1">
    <location>
        <begin position="47"/>
        <end position="89"/>
    </location>
</feature>
<proteinExistence type="predicted"/>
<feature type="compositionally biased region" description="Low complexity" evidence="1">
    <location>
        <begin position="50"/>
        <end position="67"/>
    </location>
</feature>
<comment type="caution">
    <text evidence="2">The sequence shown here is derived from an EMBL/GenBank/DDBJ whole genome shotgun (WGS) entry which is preliminary data.</text>
</comment>